<dbReference type="Pfam" id="PF01083">
    <property type="entry name" value="Cutinase"/>
    <property type="match status" value="1"/>
</dbReference>
<evidence type="ECO:0000256" key="3">
    <source>
        <dbReference type="ARBA" id="ARBA00022801"/>
    </source>
</evidence>
<dbReference type="ESTHER" id="9acto-h0r337">
    <property type="family name" value="Cutinase"/>
</dbReference>
<evidence type="ECO:0000256" key="2">
    <source>
        <dbReference type="ARBA" id="ARBA00022487"/>
    </source>
</evidence>
<evidence type="ECO:0000256" key="4">
    <source>
        <dbReference type="ARBA" id="ARBA00023157"/>
    </source>
</evidence>
<evidence type="ECO:0000256" key="5">
    <source>
        <dbReference type="SAM" id="SignalP"/>
    </source>
</evidence>
<comment type="caution">
    <text evidence="6">The sequence shown here is derived from an EMBL/GenBank/DDBJ whole genome shotgun (WGS) entry which is preliminary data.</text>
</comment>
<feature type="chain" id="PRO_5003537669" description="Cutinase" evidence="5">
    <location>
        <begin position="22"/>
        <end position="288"/>
    </location>
</feature>
<comment type="similarity">
    <text evidence="1">Belongs to the cutinase family.</text>
</comment>
<dbReference type="GO" id="GO:0052689">
    <property type="term" value="F:carboxylic ester hydrolase activity"/>
    <property type="evidence" value="ECO:0007669"/>
    <property type="project" value="UniProtKB-KW"/>
</dbReference>
<evidence type="ECO:0008006" key="8">
    <source>
        <dbReference type="Google" id="ProtNLM"/>
    </source>
</evidence>
<accession>H0R337</accession>
<dbReference type="InterPro" id="IPR029058">
    <property type="entry name" value="AB_hydrolase_fold"/>
</dbReference>
<dbReference type="EMBL" id="BAEH01000087">
    <property type="protein sequence ID" value="GAB19488.1"/>
    <property type="molecule type" value="Genomic_DNA"/>
</dbReference>
<organism evidence="6 7">
    <name type="scientific">Gordonia effusa NBRC 100432</name>
    <dbReference type="NCBI Taxonomy" id="1077974"/>
    <lineage>
        <taxon>Bacteria</taxon>
        <taxon>Bacillati</taxon>
        <taxon>Actinomycetota</taxon>
        <taxon>Actinomycetes</taxon>
        <taxon>Mycobacteriales</taxon>
        <taxon>Gordoniaceae</taxon>
        <taxon>Gordonia</taxon>
    </lineage>
</organism>
<keyword evidence="2" id="KW-0719">Serine esterase</keyword>
<proteinExistence type="inferred from homology"/>
<feature type="signal peptide" evidence="5">
    <location>
        <begin position="1"/>
        <end position="21"/>
    </location>
</feature>
<sequence>MIVAFASAITGGLLVPTAASAVPSNCPKVYVLAIPGTWERSPGLVGTVTRDLGPDTQVSYVGYNATAFPWENGGSIYGQSKAQAVANTWGLARKMLRRCAGTKIALAGYSQGADAAGDVTSEIGTGRAAIRPSQFAGAVLISDPRRSRRDALVGPALTGQGSGGPRIGGFGWVSNRTFSICHPKDLYCNVDRDYYVTRIVGYLAETSNPTPSQFAEYQAEAGAIFRDMMTRGGLAAIPRELSNARATEQLIKFGRFLLSGAHGEYSTLQVAPGTNALTWARNYLAKLG</sequence>
<reference evidence="6 7" key="1">
    <citation type="submission" date="2011-12" db="EMBL/GenBank/DDBJ databases">
        <title>Whole genome shotgun sequence of Gordonia effusa NBRC 100432.</title>
        <authorList>
            <person name="Yoshida I."/>
            <person name="Takarada H."/>
            <person name="Hosoyama A."/>
            <person name="Tsuchikane K."/>
            <person name="Katsumata H."/>
            <person name="Yamazaki S."/>
            <person name="Fujita N."/>
        </authorList>
    </citation>
    <scope>NUCLEOTIDE SEQUENCE [LARGE SCALE GENOMIC DNA]</scope>
    <source>
        <strain evidence="6 7">NBRC 100432</strain>
    </source>
</reference>
<keyword evidence="4" id="KW-1015">Disulfide bond</keyword>
<dbReference type="InterPro" id="IPR000675">
    <property type="entry name" value="Cutinase/axe"/>
</dbReference>
<keyword evidence="3" id="KW-0378">Hydrolase</keyword>
<dbReference type="PANTHER" id="PTHR33630">
    <property type="entry name" value="CUTINASE RV1984C-RELATED-RELATED"/>
    <property type="match status" value="1"/>
</dbReference>
<name>H0R337_9ACTN</name>
<dbReference type="Proteomes" id="UP000035034">
    <property type="component" value="Unassembled WGS sequence"/>
</dbReference>
<gene>
    <name evidence="6" type="ORF">GOEFS_087_00050</name>
</gene>
<dbReference type="AlphaFoldDB" id="H0R337"/>
<protein>
    <recommendedName>
        <fullName evidence="8">Cutinase</fullName>
    </recommendedName>
</protein>
<dbReference type="PANTHER" id="PTHR33630:SF9">
    <property type="entry name" value="CUTINASE 4"/>
    <property type="match status" value="1"/>
</dbReference>
<dbReference type="Gene3D" id="3.40.50.1820">
    <property type="entry name" value="alpha/beta hydrolase"/>
    <property type="match status" value="1"/>
</dbReference>
<keyword evidence="5" id="KW-0732">Signal</keyword>
<keyword evidence="7" id="KW-1185">Reference proteome</keyword>
<dbReference type="STRING" id="1077974.GOEFS_087_00050"/>
<evidence type="ECO:0000313" key="7">
    <source>
        <dbReference type="Proteomes" id="UP000035034"/>
    </source>
</evidence>
<dbReference type="eggNOG" id="ENOG5033PQG">
    <property type="taxonomic scope" value="Bacteria"/>
</dbReference>
<dbReference type="SUPFAM" id="SSF53474">
    <property type="entry name" value="alpha/beta-Hydrolases"/>
    <property type="match status" value="1"/>
</dbReference>
<dbReference type="SMART" id="SM01110">
    <property type="entry name" value="Cutinase"/>
    <property type="match status" value="1"/>
</dbReference>
<evidence type="ECO:0000313" key="6">
    <source>
        <dbReference type="EMBL" id="GAB19488.1"/>
    </source>
</evidence>
<evidence type="ECO:0000256" key="1">
    <source>
        <dbReference type="ARBA" id="ARBA00007534"/>
    </source>
</evidence>